<dbReference type="Gene3D" id="3.30.565.10">
    <property type="entry name" value="Histidine kinase-like ATPase, C-terminal domain"/>
    <property type="match status" value="1"/>
</dbReference>
<name>A0ABX1F1U0_9PROT</name>
<dbReference type="CDD" id="cd16934">
    <property type="entry name" value="HATPase_RsbT-like"/>
    <property type="match status" value="1"/>
</dbReference>
<dbReference type="Pfam" id="PF02518">
    <property type="entry name" value="HATPase_c"/>
    <property type="match status" value="1"/>
</dbReference>
<dbReference type="EMBL" id="JAAVTX010000004">
    <property type="protein sequence ID" value="NKE46311.1"/>
    <property type="molecule type" value="Genomic_DNA"/>
</dbReference>
<reference evidence="2 3" key="1">
    <citation type="submission" date="2020-03" db="EMBL/GenBank/DDBJ databases">
        <title>Roseomonas selenitidurans sp. nov. isolated from soil.</title>
        <authorList>
            <person name="Liu H."/>
        </authorList>
    </citation>
    <scope>NUCLEOTIDE SEQUENCE [LARGE SCALE GENOMIC DNA]</scope>
    <source>
        <strain evidence="2 3">JCM 15073</strain>
    </source>
</reference>
<gene>
    <name evidence="2" type="ORF">HB662_16105</name>
</gene>
<feature type="domain" description="Histidine kinase/HSP90-like ATPase" evidence="1">
    <location>
        <begin position="45"/>
        <end position="137"/>
    </location>
</feature>
<proteinExistence type="predicted"/>
<protein>
    <submittedName>
        <fullName evidence="2">Anti-sigma regulatory factor</fullName>
    </submittedName>
</protein>
<dbReference type="InterPro" id="IPR036890">
    <property type="entry name" value="HATPase_C_sf"/>
</dbReference>
<dbReference type="SUPFAM" id="SSF55874">
    <property type="entry name" value="ATPase domain of HSP90 chaperone/DNA topoisomerase II/histidine kinase"/>
    <property type="match status" value="1"/>
</dbReference>
<comment type="caution">
    <text evidence="2">The sequence shown here is derived from an EMBL/GenBank/DDBJ whole genome shotgun (WGS) entry which is preliminary data.</text>
</comment>
<accession>A0ABX1F1U0</accession>
<evidence type="ECO:0000313" key="2">
    <source>
        <dbReference type="EMBL" id="NKE46311.1"/>
    </source>
</evidence>
<keyword evidence="3" id="KW-1185">Reference proteome</keyword>
<dbReference type="InterPro" id="IPR003594">
    <property type="entry name" value="HATPase_dom"/>
</dbReference>
<evidence type="ECO:0000313" key="3">
    <source>
        <dbReference type="Proteomes" id="UP000765160"/>
    </source>
</evidence>
<sequence length="140" mass="14421">MAAGASSDGASLVLPIETAVSLVAVQRAVTGAAGLIGLGLVEKTKLLTASSELARNILVHAGKGEARIDTIEGLPRSGIRISFTDSGPGITDIDRAMQDGFSSSRGMGLGLPGSRRLVHEFAIDSTPGRGTRVVIAIWKR</sequence>
<organism evidence="2 3">
    <name type="scientific">Falsiroseomonas frigidaquae</name>
    <dbReference type="NCBI Taxonomy" id="487318"/>
    <lineage>
        <taxon>Bacteria</taxon>
        <taxon>Pseudomonadati</taxon>
        <taxon>Pseudomonadota</taxon>
        <taxon>Alphaproteobacteria</taxon>
        <taxon>Acetobacterales</taxon>
        <taxon>Roseomonadaceae</taxon>
        <taxon>Falsiroseomonas</taxon>
    </lineage>
</organism>
<dbReference type="Proteomes" id="UP000765160">
    <property type="component" value="Unassembled WGS sequence"/>
</dbReference>
<evidence type="ECO:0000259" key="1">
    <source>
        <dbReference type="Pfam" id="PF02518"/>
    </source>
</evidence>